<dbReference type="InterPro" id="IPR013105">
    <property type="entry name" value="TPR_2"/>
</dbReference>
<evidence type="ECO:0000256" key="2">
    <source>
        <dbReference type="ARBA" id="ARBA00022803"/>
    </source>
</evidence>
<dbReference type="InterPro" id="IPR011990">
    <property type="entry name" value="TPR-like_helical_dom_sf"/>
</dbReference>
<dbReference type="SMART" id="SM00287">
    <property type="entry name" value="SH3b"/>
    <property type="match status" value="1"/>
</dbReference>
<name>H2BUW2_GILLR</name>
<sequence>MKSLLLYFLMLGCIPLMAQNEALFEEANANYNDGNYQEALENYQQILTNGETSAALYFNLANAHYKLNNIAPGVYYYEKALQLKPNDKDIENNLEFARNMVIDDIEEIPETGLSKMFNNTISKLSFDGWGWMAIVSSIIFAILFLLYYFSAGTKFKRLFFGVSMLFLIVSLGSVGFAYQQQLSIQNSQYAIIFSEEVPVRSEPNLRSDELFLLHEGTKLKVLETFQDWIMLELSNGAQGWITKNEVRFL</sequence>
<evidence type="ECO:0000256" key="4">
    <source>
        <dbReference type="SAM" id="Phobius"/>
    </source>
</evidence>
<feature type="chain" id="PRO_5003559543" evidence="5">
    <location>
        <begin position="19"/>
        <end position="249"/>
    </location>
</feature>
<gene>
    <name evidence="7" type="ORF">Gilli_2177</name>
</gene>
<keyword evidence="4" id="KW-1133">Transmembrane helix</keyword>
<feature type="transmembrane region" description="Helical" evidence="4">
    <location>
        <begin position="129"/>
        <end position="149"/>
    </location>
</feature>
<dbReference type="InterPro" id="IPR019734">
    <property type="entry name" value="TPR_rpt"/>
</dbReference>
<dbReference type="InterPro" id="IPR003646">
    <property type="entry name" value="SH3-like_bac-type"/>
</dbReference>
<evidence type="ECO:0000313" key="8">
    <source>
        <dbReference type="Proteomes" id="UP000003844"/>
    </source>
</evidence>
<feature type="signal peptide" evidence="5">
    <location>
        <begin position="1"/>
        <end position="18"/>
    </location>
</feature>
<keyword evidence="5" id="KW-0732">Signal</keyword>
<dbReference type="Gene3D" id="2.30.30.40">
    <property type="entry name" value="SH3 Domains"/>
    <property type="match status" value="1"/>
</dbReference>
<feature type="transmembrane region" description="Helical" evidence="4">
    <location>
        <begin position="158"/>
        <end position="178"/>
    </location>
</feature>
<proteinExistence type="predicted"/>
<keyword evidence="8" id="KW-1185">Reference proteome</keyword>
<feature type="domain" description="SH3b" evidence="6">
    <location>
        <begin position="187"/>
        <end position="249"/>
    </location>
</feature>
<dbReference type="Gene3D" id="1.25.40.10">
    <property type="entry name" value="Tetratricopeptide repeat domain"/>
    <property type="match status" value="1"/>
</dbReference>
<dbReference type="PROSITE" id="PS50005">
    <property type="entry name" value="TPR"/>
    <property type="match status" value="1"/>
</dbReference>
<dbReference type="eggNOG" id="COG0457">
    <property type="taxonomic scope" value="Bacteria"/>
</dbReference>
<keyword evidence="4" id="KW-0472">Membrane</keyword>
<accession>H2BUW2</accession>
<keyword evidence="4" id="KW-0812">Transmembrane</keyword>
<evidence type="ECO:0000313" key="7">
    <source>
        <dbReference type="EMBL" id="EHQ02810.1"/>
    </source>
</evidence>
<dbReference type="Pfam" id="PF07719">
    <property type="entry name" value="TPR_2"/>
    <property type="match status" value="1"/>
</dbReference>
<reference evidence="8" key="1">
    <citation type="journal article" date="2012" name="Stand. Genomic Sci.">
        <title>Genome sequence of the Antarctic rhodopsins-containing flavobacterium Gillisia limnaea type strain (R-8282(T)).</title>
        <authorList>
            <person name="Riedel T."/>
            <person name="Held B."/>
            <person name="Nolan M."/>
            <person name="Lucas S."/>
            <person name="Lapidus A."/>
            <person name="Tice H."/>
            <person name="Del Rio T.G."/>
            <person name="Cheng J.F."/>
            <person name="Han C."/>
            <person name="Tapia R."/>
            <person name="Goodwin L.A."/>
            <person name="Pitluck S."/>
            <person name="Liolios K."/>
            <person name="Mavromatis K."/>
            <person name="Pagani I."/>
            <person name="Ivanova N."/>
            <person name="Mikhailova N."/>
            <person name="Pati A."/>
            <person name="Chen A."/>
            <person name="Palaniappan K."/>
            <person name="Land M."/>
            <person name="Rohde M."/>
            <person name="Tindall B.J."/>
            <person name="Detter J.C."/>
            <person name="Goker M."/>
            <person name="Bristow J."/>
            <person name="Eisen J.A."/>
            <person name="Markowitz V."/>
            <person name="Hugenholtz P."/>
            <person name="Kyrpides N.C."/>
            <person name="Klenk H.P."/>
            <person name="Woyke T."/>
        </authorList>
    </citation>
    <scope>NUCLEOTIDE SEQUENCE [LARGE SCALE GENOMIC DNA]</scope>
    <source>
        <strain evidence="8">DSM 15749 / LMG 21470 / R-8282</strain>
    </source>
</reference>
<dbReference type="OrthoDB" id="9776208at2"/>
<evidence type="ECO:0000256" key="3">
    <source>
        <dbReference type="PROSITE-ProRule" id="PRU00339"/>
    </source>
</evidence>
<keyword evidence="1" id="KW-0677">Repeat</keyword>
<evidence type="ECO:0000259" key="6">
    <source>
        <dbReference type="SMART" id="SM00287"/>
    </source>
</evidence>
<dbReference type="Proteomes" id="UP000003844">
    <property type="component" value="Unassembled WGS sequence"/>
</dbReference>
<protein>
    <submittedName>
        <fullName evidence="7">SH3 type 3 domain protein</fullName>
    </submittedName>
</protein>
<keyword evidence="2 3" id="KW-0802">TPR repeat</keyword>
<dbReference type="SUPFAM" id="SSF48452">
    <property type="entry name" value="TPR-like"/>
    <property type="match status" value="1"/>
</dbReference>
<feature type="repeat" description="TPR" evidence="3">
    <location>
        <begin position="54"/>
        <end position="87"/>
    </location>
</feature>
<dbReference type="PROSITE" id="PS50293">
    <property type="entry name" value="TPR_REGION"/>
    <property type="match status" value="1"/>
</dbReference>
<organism evidence="7 8">
    <name type="scientific">Gillisia limnaea (strain DSM 15749 / LMG 21470 / R-8282)</name>
    <dbReference type="NCBI Taxonomy" id="865937"/>
    <lineage>
        <taxon>Bacteria</taxon>
        <taxon>Pseudomonadati</taxon>
        <taxon>Bacteroidota</taxon>
        <taxon>Flavobacteriia</taxon>
        <taxon>Flavobacteriales</taxon>
        <taxon>Flavobacteriaceae</taxon>
        <taxon>Gillisia</taxon>
    </lineage>
</organism>
<evidence type="ECO:0000256" key="1">
    <source>
        <dbReference type="ARBA" id="ARBA00022737"/>
    </source>
</evidence>
<dbReference type="RefSeq" id="WP_006989120.1">
    <property type="nucleotide sequence ID" value="NZ_JH594606.1"/>
</dbReference>
<dbReference type="STRING" id="865937.Gilli_2177"/>
<dbReference type="AlphaFoldDB" id="H2BUW2"/>
<dbReference type="HOGENOM" id="CLU_080147_0_0_10"/>
<dbReference type="SMART" id="SM00028">
    <property type="entry name" value="TPR"/>
    <property type="match status" value="2"/>
</dbReference>
<dbReference type="EMBL" id="JH594606">
    <property type="protein sequence ID" value="EHQ02810.1"/>
    <property type="molecule type" value="Genomic_DNA"/>
</dbReference>
<evidence type="ECO:0000256" key="5">
    <source>
        <dbReference type="SAM" id="SignalP"/>
    </source>
</evidence>